<evidence type="ECO:0000313" key="2">
    <source>
        <dbReference type="Proteomes" id="UP000191612"/>
    </source>
</evidence>
<accession>A0A1V6QYA0</accession>
<dbReference type="EMBL" id="MDYO01000027">
    <property type="protein sequence ID" value="OQD94165.1"/>
    <property type="molecule type" value="Genomic_DNA"/>
</dbReference>
<dbReference type="AlphaFoldDB" id="A0A1V6QYA0"/>
<dbReference type="STRING" id="60172.A0A1V6QYA0"/>
<dbReference type="Proteomes" id="UP000191612">
    <property type="component" value="Unassembled WGS sequence"/>
</dbReference>
<organism evidence="1 2">
    <name type="scientific">Penicillium solitum</name>
    <dbReference type="NCBI Taxonomy" id="60172"/>
    <lineage>
        <taxon>Eukaryota</taxon>
        <taxon>Fungi</taxon>
        <taxon>Dikarya</taxon>
        <taxon>Ascomycota</taxon>
        <taxon>Pezizomycotina</taxon>
        <taxon>Eurotiomycetes</taxon>
        <taxon>Eurotiomycetidae</taxon>
        <taxon>Eurotiales</taxon>
        <taxon>Aspergillaceae</taxon>
        <taxon>Penicillium</taxon>
    </lineage>
</organism>
<name>A0A1V6QYA0_9EURO</name>
<keyword evidence="2" id="KW-1185">Reference proteome</keyword>
<sequence length="175" mass="20085">MSSALSTNTMSTPTPTQADNLPPFDIITIVTRNDASSVWGFKHWIHEIQLILANLNLLAIISRDIPRPTRQHPQYQTWLQWSQSIGHYKLWAMTRDQFDSLHGYISAWGAHAKFCAQLDHTFNWYTATKVILGEIKEELPHLHNMIDRQIRTGDANGEQFQGHLTGILNALKERN</sequence>
<proteinExistence type="predicted"/>
<gene>
    <name evidence="1" type="ORF">PENSOL_c027G07936</name>
</gene>
<reference evidence="2" key="1">
    <citation type="journal article" date="2017" name="Nat. Microbiol.">
        <title>Global analysis of biosynthetic gene clusters reveals vast potential of secondary metabolite production in Penicillium species.</title>
        <authorList>
            <person name="Nielsen J.C."/>
            <person name="Grijseels S."/>
            <person name="Prigent S."/>
            <person name="Ji B."/>
            <person name="Dainat J."/>
            <person name="Nielsen K.F."/>
            <person name="Frisvad J.C."/>
            <person name="Workman M."/>
            <person name="Nielsen J."/>
        </authorList>
    </citation>
    <scope>NUCLEOTIDE SEQUENCE [LARGE SCALE GENOMIC DNA]</scope>
    <source>
        <strain evidence="2">IBT 29525</strain>
    </source>
</reference>
<evidence type="ECO:0000313" key="1">
    <source>
        <dbReference type="EMBL" id="OQD94165.1"/>
    </source>
</evidence>
<protein>
    <submittedName>
        <fullName evidence="1">Uncharacterized protein</fullName>
    </submittedName>
</protein>
<comment type="caution">
    <text evidence="1">The sequence shown here is derived from an EMBL/GenBank/DDBJ whole genome shotgun (WGS) entry which is preliminary data.</text>
</comment>